<sequence>MRGGRRCWKTMCMDAGKRDAPGQWTTISGKPNRALFMVDYVSALTYEHLLARSATTSFTLSSEVERKLLAEVEAFGAPPKVVPSGLNRWDTWIWIALGLLATDPRHFPKPHLFKTERFDPDGEEEK</sequence>
<proteinExistence type="predicted"/>
<comment type="caution">
    <text evidence="1">The sequence shown here is derived from an EMBL/GenBank/DDBJ whole genome shotgun (WGS) entry which is preliminary data.</text>
</comment>
<dbReference type="GO" id="GO:0004497">
    <property type="term" value="F:monooxygenase activity"/>
    <property type="evidence" value="ECO:0007669"/>
    <property type="project" value="InterPro"/>
</dbReference>
<dbReference type="PANTHER" id="PTHR24301">
    <property type="entry name" value="THROMBOXANE-A SYNTHASE"/>
    <property type="match status" value="1"/>
</dbReference>
<protein>
    <submittedName>
        <fullName evidence="1">Uncharacterized protein</fullName>
    </submittedName>
</protein>
<dbReference type="SUPFAM" id="SSF48264">
    <property type="entry name" value="Cytochrome P450"/>
    <property type="match status" value="1"/>
</dbReference>
<organism evidence="1 2">
    <name type="scientific">Colocasia esculenta</name>
    <name type="common">Wild taro</name>
    <name type="synonym">Arum esculentum</name>
    <dbReference type="NCBI Taxonomy" id="4460"/>
    <lineage>
        <taxon>Eukaryota</taxon>
        <taxon>Viridiplantae</taxon>
        <taxon>Streptophyta</taxon>
        <taxon>Embryophyta</taxon>
        <taxon>Tracheophyta</taxon>
        <taxon>Spermatophyta</taxon>
        <taxon>Magnoliopsida</taxon>
        <taxon>Liliopsida</taxon>
        <taxon>Araceae</taxon>
        <taxon>Aroideae</taxon>
        <taxon>Colocasieae</taxon>
        <taxon>Colocasia</taxon>
    </lineage>
</organism>
<dbReference type="GO" id="GO:0020037">
    <property type="term" value="F:heme binding"/>
    <property type="evidence" value="ECO:0007669"/>
    <property type="project" value="InterPro"/>
</dbReference>
<gene>
    <name evidence="1" type="ORF">Taro_038958</name>
</gene>
<dbReference type="OrthoDB" id="1470350at2759"/>
<name>A0A843WKS1_COLES</name>
<accession>A0A843WKS1</accession>
<dbReference type="PANTHER" id="PTHR24301:SF2">
    <property type="entry name" value="THROMBOXANE-A SYNTHASE"/>
    <property type="match status" value="1"/>
</dbReference>
<dbReference type="InterPro" id="IPR036396">
    <property type="entry name" value="Cyt_P450_sf"/>
</dbReference>
<dbReference type="EMBL" id="NMUH01003550">
    <property type="protein sequence ID" value="MQM06141.1"/>
    <property type="molecule type" value="Genomic_DNA"/>
</dbReference>
<evidence type="ECO:0000313" key="1">
    <source>
        <dbReference type="EMBL" id="MQM06141.1"/>
    </source>
</evidence>
<dbReference type="GO" id="GO:0016705">
    <property type="term" value="F:oxidoreductase activity, acting on paired donors, with incorporation or reduction of molecular oxygen"/>
    <property type="evidence" value="ECO:0007669"/>
    <property type="project" value="InterPro"/>
</dbReference>
<dbReference type="GO" id="GO:0005506">
    <property type="term" value="F:iron ion binding"/>
    <property type="evidence" value="ECO:0007669"/>
    <property type="project" value="InterPro"/>
</dbReference>
<keyword evidence="2" id="KW-1185">Reference proteome</keyword>
<dbReference type="AlphaFoldDB" id="A0A843WKS1"/>
<reference evidence="1" key="1">
    <citation type="submission" date="2017-07" db="EMBL/GenBank/DDBJ databases">
        <title>Taro Niue Genome Assembly and Annotation.</title>
        <authorList>
            <person name="Atibalentja N."/>
            <person name="Keating K."/>
            <person name="Fields C.J."/>
        </authorList>
    </citation>
    <scope>NUCLEOTIDE SEQUENCE</scope>
    <source>
        <strain evidence="1">Niue_2</strain>
        <tissue evidence="1">Leaf</tissue>
    </source>
</reference>
<evidence type="ECO:0000313" key="2">
    <source>
        <dbReference type="Proteomes" id="UP000652761"/>
    </source>
</evidence>
<dbReference type="Proteomes" id="UP000652761">
    <property type="component" value="Unassembled WGS sequence"/>
</dbReference>